<evidence type="ECO:0000313" key="1">
    <source>
        <dbReference type="EMBL" id="MFD1628348.1"/>
    </source>
</evidence>
<keyword evidence="1" id="KW-0326">Glycosidase</keyword>
<reference evidence="2" key="1">
    <citation type="journal article" date="2019" name="Int. J. Syst. Evol. Microbiol.">
        <title>The Global Catalogue of Microorganisms (GCM) 10K type strain sequencing project: providing services to taxonomists for standard genome sequencing and annotation.</title>
        <authorList>
            <consortium name="The Broad Institute Genomics Platform"/>
            <consortium name="The Broad Institute Genome Sequencing Center for Infectious Disease"/>
            <person name="Wu L."/>
            <person name="Ma J."/>
        </authorList>
    </citation>
    <scope>NUCLEOTIDE SEQUENCE [LARGE SCALE GENOMIC DNA]</scope>
    <source>
        <strain evidence="2">CCUG 53762</strain>
    </source>
</reference>
<protein>
    <submittedName>
        <fullName evidence="1">Sialidase family protein</fullName>
        <ecNumber evidence="1">3.2.1.-</ecNumber>
    </submittedName>
</protein>
<dbReference type="GO" id="GO:0016798">
    <property type="term" value="F:hydrolase activity, acting on glycosyl bonds"/>
    <property type="evidence" value="ECO:0007669"/>
    <property type="project" value="UniProtKB-KW"/>
</dbReference>
<dbReference type="CDD" id="cd15482">
    <property type="entry name" value="Sialidase_non-viral"/>
    <property type="match status" value="1"/>
</dbReference>
<comment type="caution">
    <text evidence="1">The sequence shown here is derived from an EMBL/GenBank/DDBJ whole genome shotgun (WGS) entry which is preliminary data.</text>
</comment>
<keyword evidence="2" id="KW-1185">Reference proteome</keyword>
<accession>A0ABW4I6H3</accession>
<name>A0ABW4I6H3_9SPHI</name>
<evidence type="ECO:0000313" key="2">
    <source>
        <dbReference type="Proteomes" id="UP001597118"/>
    </source>
</evidence>
<dbReference type="EMBL" id="JBHUDG010000001">
    <property type="protein sequence ID" value="MFD1628348.1"/>
    <property type="molecule type" value="Genomic_DNA"/>
</dbReference>
<dbReference type="InterPro" id="IPR015943">
    <property type="entry name" value="WD40/YVTN_repeat-like_dom_sf"/>
</dbReference>
<dbReference type="InterPro" id="IPR036278">
    <property type="entry name" value="Sialidase_sf"/>
</dbReference>
<dbReference type="SUPFAM" id="SSF50939">
    <property type="entry name" value="Sialidases"/>
    <property type="match status" value="1"/>
</dbReference>
<dbReference type="Proteomes" id="UP001597118">
    <property type="component" value="Unassembled WGS sequence"/>
</dbReference>
<sequence>MISFTVCQSGYSQVNKYKKPPGSVVDYSPASSGKYIGSPSICIRSNGDYIASHDFFGPKAVERKLGVTTVFKSENKGKTWKQISLIQGQFWSNLFEHKGELYLLGTDREYGNFIIRKSTDGGYTWSEPKDENTGLLLAGQYHTAPMPLLIHNGRLWRAIEEIDPREKAWGKMFMSSMVSADINGGLLKASNWKKASSLPYNPTYLNGQFAAWLEGNAVLDKQDKVVNVLRVSTSVEGIEKAAIVKVADDGSTVTFDESKDFIDFPGGSKKFTIRYDSTTNLYWTLSNVIAPDLMKIKDTGKIRNTIALCSSDDLRSWKIHRYILHHEDMNKHGFQYVDWQFEGRKNIIFVSRTAFDDAYGGVHRQHDANYLTFHRIKNFRKYKDHIK</sequence>
<organism evidence="1 2">
    <name type="scientific">Pseudopedobacter beijingensis</name>
    <dbReference type="NCBI Taxonomy" id="1207056"/>
    <lineage>
        <taxon>Bacteria</taxon>
        <taxon>Pseudomonadati</taxon>
        <taxon>Bacteroidota</taxon>
        <taxon>Sphingobacteriia</taxon>
        <taxon>Sphingobacteriales</taxon>
        <taxon>Sphingobacteriaceae</taxon>
        <taxon>Pseudopedobacter</taxon>
    </lineage>
</organism>
<gene>
    <name evidence="1" type="ORF">ACFSAH_00585</name>
</gene>
<keyword evidence="1" id="KW-0378">Hydrolase</keyword>
<proteinExistence type="predicted"/>
<dbReference type="EC" id="3.2.1.-" evidence="1"/>
<dbReference type="RefSeq" id="WP_379660735.1">
    <property type="nucleotide sequence ID" value="NZ_JBHUDG010000001.1"/>
</dbReference>
<dbReference type="Gene3D" id="2.130.10.10">
    <property type="entry name" value="YVTN repeat-like/Quinoprotein amine dehydrogenase"/>
    <property type="match status" value="1"/>
</dbReference>